<name>A0A183KY58_9TREM</name>
<dbReference type="AlphaFoldDB" id="A0A183KY58"/>
<reference evidence="3" key="1">
    <citation type="submission" date="2016-06" db="UniProtKB">
        <authorList>
            <consortium name="WormBaseParasite"/>
        </authorList>
    </citation>
    <scope>IDENTIFICATION</scope>
</reference>
<sequence length="40" mass="4701">MALQYKIIWLIYSKKSFCIRKSVKANDKNSCALFIDSLLF</sequence>
<dbReference type="WBParaSite" id="SCUD_0002000801-mRNA-1">
    <property type="protein sequence ID" value="SCUD_0002000801-mRNA-1"/>
    <property type="gene ID" value="SCUD_0002000801"/>
</dbReference>
<dbReference type="EMBL" id="UZAK01043486">
    <property type="protein sequence ID" value="VDP70897.1"/>
    <property type="molecule type" value="Genomic_DNA"/>
</dbReference>
<dbReference type="Proteomes" id="UP000279833">
    <property type="component" value="Unassembled WGS sequence"/>
</dbReference>
<keyword evidence="2" id="KW-1185">Reference proteome</keyword>
<protein>
    <submittedName>
        <fullName evidence="1 3">Uncharacterized protein</fullName>
    </submittedName>
</protein>
<evidence type="ECO:0000313" key="3">
    <source>
        <dbReference type="WBParaSite" id="SCUD_0002000801-mRNA-1"/>
    </source>
</evidence>
<evidence type="ECO:0000313" key="2">
    <source>
        <dbReference type="Proteomes" id="UP000279833"/>
    </source>
</evidence>
<evidence type="ECO:0000313" key="1">
    <source>
        <dbReference type="EMBL" id="VDP70897.1"/>
    </source>
</evidence>
<reference evidence="1 2" key="2">
    <citation type="submission" date="2018-11" db="EMBL/GenBank/DDBJ databases">
        <authorList>
            <consortium name="Pathogen Informatics"/>
        </authorList>
    </citation>
    <scope>NUCLEOTIDE SEQUENCE [LARGE SCALE GENOMIC DNA]</scope>
    <source>
        <strain evidence="1">Dakar</strain>
        <strain evidence="2">Dakar, Senegal</strain>
    </source>
</reference>
<gene>
    <name evidence="1" type="ORF">SCUD_LOCUS20005</name>
</gene>
<accession>A0A183KY58</accession>
<proteinExistence type="predicted"/>
<organism evidence="3">
    <name type="scientific">Schistosoma curassoni</name>
    <dbReference type="NCBI Taxonomy" id="6186"/>
    <lineage>
        <taxon>Eukaryota</taxon>
        <taxon>Metazoa</taxon>
        <taxon>Spiralia</taxon>
        <taxon>Lophotrochozoa</taxon>
        <taxon>Platyhelminthes</taxon>
        <taxon>Trematoda</taxon>
        <taxon>Digenea</taxon>
        <taxon>Strigeidida</taxon>
        <taxon>Schistosomatoidea</taxon>
        <taxon>Schistosomatidae</taxon>
        <taxon>Schistosoma</taxon>
    </lineage>
</organism>